<gene>
    <name evidence="5" type="ORF">PUR21_08605</name>
</gene>
<dbReference type="EMBL" id="JAQYXL010000001">
    <property type="protein sequence ID" value="MEN3227690.1"/>
    <property type="molecule type" value="Genomic_DNA"/>
</dbReference>
<evidence type="ECO:0000313" key="5">
    <source>
        <dbReference type="EMBL" id="MEN3227690.1"/>
    </source>
</evidence>
<organism evidence="5 6">
    <name type="scientific">Methylorubrum rhodesianum</name>
    <dbReference type="NCBI Taxonomy" id="29427"/>
    <lineage>
        <taxon>Bacteria</taxon>
        <taxon>Pseudomonadati</taxon>
        <taxon>Pseudomonadota</taxon>
        <taxon>Alphaproteobacteria</taxon>
        <taxon>Hyphomicrobiales</taxon>
        <taxon>Methylobacteriaceae</taxon>
        <taxon>Methylorubrum</taxon>
    </lineage>
</organism>
<reference evidence="5 6" key="1">
    <citation type="journal article" date="2023" name="PLoS ONE">
        <title>Complete genome assembly of Hawai'i environmental nontuberculous mycobacteria reveals unexpected co-isolation with methylobacteria.</title>
        <authorList>
            <person name="Hendrix J."/>
            <person name="Epperson L.E."/>
            <person name="Tong E.I."/>
            <person name="Chan Y.L."/>
            <person name="Hasan N.A."/>
            <person name="Dawrs S.N."/>
            <person name="Norton G.J."/>
            <person name="Virdi R."/>
            <person name="Crooks J.L."/>
            <person name="Chan E.D."/>
            <person name="Honda J.R."/>
            <person name="Strong M."/>
        </authorList>
    </citation>
    <scope>NUCLEOTIDE SEQUENCE [LARGE SCALE GENOMIC DNA]</scope>
    <source>
        <strain evidence="5 6">NJH_HI01</strain>
    </source>
</reference>
<dbReference type="Gene3D" id="1.10.530.10">
    <property type="match status" value="1"/>
</dbReference>
<sequence length="253" mass="26399">MRDPCHRAAAGRDHAPRRSAVLLLSGLIVSVAIPAIAGAQTVPPPAVTASAYAAFVTQAAQRFGIPEAWIWAVMRVESRGHPRAISPRGAMGLMQIMPDTWTGLRARYGLGPDPYDPRDNILAGAAFLREMHDRYGAPGFLAAYNAGPGRYDAYVANARPLPAETIAYVAAIAPLIGADPLPGNMVVAVADPLAWTQAPLFIARADRIPSTNPVQADTHPNVAPAAPSGRDTAAVPPPSDGLFVARGGGAAPR</sequence>
<dbReference type="InterPro" id="IPR008258">
    <property type="entry name" value="Transglycosylase_SLT_dom_1"/>
</dbReference>
<dbReference type="Proteomes" id="UP001404845">
    <property type="component" value="Unassembled WGS sequence"/>
</dbReference>
<protein>
    <submittedName>
        <fullName evidence="5">Lytic transglycosylase domain-containing protein</fullName>
    </submittedName>
</protein>
<name>A0ABU9Z9J2_9HYPH</name>
<dbReference type="SUPFAM" id="SSF53955">
    <property type="entry name" value="Lysozyme-like"/>
    <property type="match status" value="1"/>
</dbReference>
<comment type="similarity">
    <text evidence="1">Belongs to the transglycosylase Slt family.</text>
</comment>
<dbReference type="InterPro" id="IPR023346">
    <property type="entry name" value="Lysozyme-like_dom_sf"/>
</dbReference>
<evidence type="ECO:0000256" key="3">
    <source>
        <dbReference type="SAM" id="MobiDB-lite"/>
    </source>
</evidence>
<dbReference type="PANTHER" id="PTHR37423:SF2">
    <property type="entry name" value="MEMBRANE-BOUND LYTIC MUREIN TRANSGLYCOSYLASE C"/>
    <property type="match status" value="1"/>
</dbReference>
<keyword evidence="6" id="KW-1185">Reference proteome</keyword>
<dbReference type="CDD" id="cd00254">
    <property type="entry name" value="LT-like"/>
    <property type="match status" value="1"/>
</dbReference>
<evidence type="ECO:0000256" key="2">
    <source>
        <dbReference type="ARBA" id="ARBA00009387"/>
    </source>
</evidence>
<evidence type="ECO:0000313" key="6">
    <source>
        <dbReference type="Proteomes" id="UP001404845"/>
    </source>
</evidence>
<comment type="similarity">
    <text evidence="2">Belongs to the virb1 family.</text>
</comment>
<evidence type="ECO:0000256" key="1">
    <source>
        <dbReference type="ARBA" id="ARBA00007734"/>
    </source>
</evidence>
<feature type="region of interest" description="Disordered" evidence="3">
    <location>
        <begin position="211"/>
        <end position="253"/>
    </location>
</feature>
<dbReference type="RefSeq" id="WP_345970583.1">
    <property type="nucleotide sequence ID" value="NZ_JAQYXL010000001.1"/>
</dbReference>
<feature type="domain" description="Transglycosylase SLT" evidence="4">
    <location>
        <begin position="57"/>
        <end position="159"/>
    </location>
</feature>
<evidence type="ECO:0000259" key="4">
    <source>
        <dbReference type="Pfam" id="PF01464"/>
    </source>
</evidence>
<proteinExistence type="inferred from homology"/>
<accession>A0ABU9Z9J2</accession>
<comment type="caution">
    <text evidence="5">The sequence shown here is derived from an EMBL/GenBank/DDBJ whole genome shotgun (WGS) entry which is preliminary data.</text>
</comment>
<dbReference type="Pfam" id="PF01464">
    <property type="entry name" value="SLT"/>
    <property type="match status" value="1"/>
</dbReference>
<dbReference type="PANTHER" id="PTHR37423">
    <property type="entry name" value="SOLUBLE LYTIC MUREIN TRANSGLYCOSYLASE-RELATED"/>
    <property type="match status" value="1"/>
</dbReference>